<feature type="chain" id="PRO_5040722302" description="chitinase" evidence="20">
    <location>
        <begin position="20"/>
        <end position="328"/>
    </location>
</feature>
<dbReference type="Gene3D" id="2.60.120.200">
    <property type="match status" value="1"/>
</dbReference>
<evidence type="ECO:0000256" key="17">
    <source>
        <dbReference type="PIRSR" id="PIRSR037299-1"/>
    </source>
</evidence>
<dbReference type="PANTHER" id="PTHR10963">
    <property type="entry name" value="GLYCOSYL HYDROLASE-RELATED"/>
    <property type="match status" value="1"/>
</dbReference>
<protein>
    <recommendedName>
        <fullName evidence="4">chitinase</fullName>
        <ecNumber evidence="4">3.2.1.14</ecNumber>
    </recommendedName>
</protein>
<keyword evidence="11 18" id="KW-1015">Disulfide bond</keyword>
<feature type="region of interest" description="Disordered" evidence="19">
    <location>
        <begin position="249"/>
        <end position="299"/>
    </location>
</feature>
<evidence type="ECO:0000256" key="19">
    <source>
        <dbReference type="SAM" id="MobiDB-lite"/>
    </source>
</evidence>
<dbReference type="GO" id="GO:0016757">
    <property type="term" value="F:glycosyltransferase activity"/>
    <property type="evidence" value="ECO:0007669"/>
    <property type="project" value="UniProtKB-KW"/>
</dbReference>
<dbReference type="InterPro" id="IPR050546">
    <property type="entry name" value="Glycosyl_Hydrlase_16"/>
</dbReference>
<proteinExistence type="inferred from homology"/>
<evidence type="ECO:0000256" key="4">
    <source>
        <dbReference type="ARBA" id="ARBA00012729"/>
    </source>
</evidence>
<dbReference type="GO" id="GO:0098552">
    <property type="term" value="C:side of membrane"/>
    <property type="evidence" value="ECO:0007669"/>
    <property type="project" value="UniProtKB-KW"/>
</dbReference>
<keyword evidence="8 20" id="KW-0732">Signal</keyword>
<keyword evidence="14 22" id="KW-0326">Glycosidase</keyword>
<evidence type="ECO:0000259" key="21">
    <source>
        <dbReference type="PROSITE" id="PS51762"/>
    </source>
</evidence>
<feature type="active site" description="Proton donor" evidence="17">
    <location>
        <position position="124"/>
    </location>
</feature>
<keyword evidence="12" id="KW-0325">Glycoprotein</keyword>
<accession>A0A9W9CDB7</accession>
<keyword evidence="7" id="KW-0808">Transferase</keyword>
<gene>
    <name evidence="22" type="primary">CRH1_1</name>
    <name evidence="22" type="ORF">N0V89_004139</name>
</gene>
<sequence length="328" mass="34456">MHFLTSKLLPLLFASVVTAQTTTSCNPTEKTCAADTALSSSTYTHDFATDGFDDANWNITAGNVTTTSSGALFTIKESGDAPTIRSKWYIFFGRVSFIMRSSPGTGIVSSAILLSDDLDELDWEFLGGEADVAQTNYFGKGESSTTNREVDVAASDSQTTSHNYTIVWNKDSTEWLVDGVVLRTLTADEAVSGGNSYPQTPMDVRIGIWAGGDSSNAEGTIEWAGGETDYGQGPFEMVLEKVEVVNDNPGSGYTYGDTSGDADSIEVDEEGATTSATSEPSGTKTNTASGSAGGSTGTATATQSGFCAEHMFCNSTKRIAGATVVFTL</sequence>
<evidence type="ECO:0000256" key="2">
    <source>
        <dbReference type="ARBA" id="ARBA00004196"/>
    </source>
</evidence>
<evidence type="ECO:0000256" key="5">
    <source>
        <dbReference type="ARBA" id="ARBA00022622"/>
    </source>
</evidence>
<dbReference type="GO" id="GO:0009277">
    <property type="term" value="C:fungal-type cell wall"/>
    <property type="evidence" value="ECO:0007669"/>
    <property type="project" value="TreeGrafter"/>
</dbReference>
<dbReference type="AlphaFoldDB" id="A0A9W9CDB7"/>
<evidence type="ECO:0000256" key="7">
    <source>
        <dbReference type="ARBA" id="ARBA00022679"/>
    </source>
</evidence>
<dbReference type="SUPFAM" id="SSF49899">
    <property type="entry name" value="Concanavalin A-like lectins/glucanases"/>
    <property type="match status" value="1"/>
</dbReference>
<feature type="active site" description="Nucleophile" evidence="17">
    <location>
        <position position="120"/>
    </location>
</feature>
<evidence type="ECO:0000256" key="6">
    <source>
        <dbReference type="ARBA" id="ARBA00022676"/>
    </source>
</evidence>
<comment type="caution">
    <text evidence="22">The sequence shown here is derived from an EMBL/GenBank/DDBJ whole genome shotgun (WGS) entry which is preliminary data.</text>
</comment>
<evidence type="ECO:0000256" key="14">
    <source>
        <dbReference type="ARBA" id="ARBA00023295"/>
    </source>
</evidence>
<keyword evidence="6" id="KW-0328">Glycosyltransferase</keyword>
<evidence type="ECO:0000256" key="15">
    <source>
        <dbReference type="ARBA" id="ARBA00023316"/>
    </source>
</evidence>
<keyword evidence="10" id="KW-0472">Membrane</keyword>
<evidence type="ECO:0000256" key="8">
    <source>
        <dbReference type="ARBA" id="ARBA00022729"/>
    </source>
</evidence>
<evidence type="ECO:0000256" key="10">
    <source>
        <dbReference type="ARBA" id="ARBA00023136"/>
    </source>
</evidence>
<dbReference type="PANTHER" id="PTHR10963:SF68">
    <property type="entry name" value="GLYCOSIDASE CRH1-RELATED"/>
    <property type="match status" value="1"/>
</dbReference>
<comment type="similarity">
    <text evidence="16">Belongs to the glycosyl hydrolase 16 family. CRH1 subfamily.</text>
</comment>
<dbReference type="GeneID" id="80907669"/>
<dbReference type="EC" id="3.2.1.14" evidence="4"/>
<dbReference type="InterPro" id="IPR013320">
    <property type="entry name" value="ConA-like_dom_sf"/>
</dbReference>
<dbReference type="Proteomes" id="UP001140513">
    <property type="component" value="Unassembled WGS sequence"/>
</dbReference>
<dbReference type="PIRSF" id="PIRSF037299">
    <property type="entry name" value="Glycosidase_CRH1_prd"/>
    <property type="match status" value="1"/>
</dbReference>
<evidence type="ECO:0000256" key="20">
    <source>
        <dbReference type="SAM" id="SignalP"/>
    </source>
</evidence>
<dbReference type="PROSITE" id="PS51257">
    <property type="entry name" value="PROKAR_LIPOPROTEIN"/>
    <property type="match status" value="1"/>
</dbReference>
<reference evidence="22" key="1">
    <citation type="submission" date="2022-10" db="EMBL/GenBank/DDBJ databases">
        <title>Tapping the CABI collections for fungal endophytes: first genome assemblies for Collariella, Neodidymelliopsis, Ascochyta clinopodiicola, Didymella pomorum, Didymosphaeria variabile, Neocosmospora piperis and Neocucurbitaria cava.</title>
        <authorList>
            <person name="Hill R."/>
        </authorList>
    </citation>
    <scope>NUCLEOTIDE SEQUENCE</scope>
    <source>
        <strain evidence="22">IMI 356815</strain>
    </source>
</reference>
<dbReference type="OrthoDB" id="4781at2759"/>
<keyword evidence="13" id="KW-0449">Lipoprotein</keyword>
<keyword evidence="15" id="KW-0961">Cell wall biogenesis/degradation</keyword>
<keyword evidence="5" id="KW-0336">GPI-anchor</keyword>
<evidence type="ECO:0000256" key="18">
    <source>
        <dbReference type="PIRSR" id="PIRSR037299-2"/>
    </source>
</evidence>
<evidence type="ECO:0000256" key="16">
    <source>
        <dbReference type="ARBA" id="ARBA00038074"/>
    </source>
</evidence>
<evidence type="ECO:0000256" key="13">
    <source>
        <dbReference type="ARBA" id="ARBA00023288"/>
    </source>
</evidence>
<comment type="subcellular location">
    <subcellularLocation>
        <location evidence="2">Cell envelope</location>
    </subcellularLocation>
    <subcellularLocation>
        <location evidence="3">Membrane</location>
        <topology evidence="3">Lipid-anchor</topology>
        <topology evidence="3">GPI-anchor</topology>
    </subcellularLocation>
</comment>
<name>A0A9W9CDB7_9PLEO</name>
<evidence type="ECO:0000256" key="9">
    <source>
        <dbReference type="ARBA" id="ARBA00022801"/>
    </source>
</evidence>
<feature type="domain" description="GH16" evidence="21">
    <location>
        <begin position="21"/>
        <end position="232"/>
    </location>
</feature>
<dbReference type="RefSeq" id="XP_056073237.1">
    <property type="nucleotide sequence ID" value="XM_056212929.1"/>
</dbReference>
<evidence type="ECO:0000256" key="12">
    <source>
        <dbReference type="ARBA" id="ARBA00023180"/>
    </source>
</evidence>
<organism evidence="22 23">
    <name type="scientific">Didymosphaeria variabile</name>
    <dbReference type="NCBI Taxonomy" id="1932322"/>
    <lineage>
        <taxon>Eukaryota</taxon>
        <taxon>Fungi</taxon>
        <taxon>Dikarya</taxon>
        <taxon>Ascomycota</taxon>
        <taxon>Pezizomycotina</taxon>
        <taxon>Dothideomycetes</taxon>
        <taxon>Pleosporomycetidae</taxon>
        <taxon>Pleosporales</taxon>
        <taxon>Massarineae</taxon>
        <taxon>Didymosphaeriaceae</taxon>
        <taxon>Didymosphaeria</taxon>
    </lineage>
</organism>
<feature type="signal peptide" evidence="20">
    <location>
        <begin position="1"/>
        <end position="19"/>
    </location>
</feature>
<dbReference type="Pfam" id="PF00722">
    <property type="entry name" value="Glyco_hydro_16"/>
    <property type="match status" value="1"/>
</dbReference>
<feature type="compositionally biased region" description="Low complexity" evidence="19">
    <location>
        <begin position="281"/>
        <end position="290"/>
    </location>
</feature>
<dbReference type="InterPro" id="IPR000757">
    <property type="entry name" value="Beta-glucanase-like"/>
</dbReference>
<dbReference type="GO" id="GO:0005975">
    <property type="term" value="P:carbohydrate metabolic process"/>
    <property type="evidence" value="ECO:0007669"/>
    <property type="project" value="InterPro"/>
</dbReference>
<dbReference type="PROSITE" id="PS51762">
    <property type="entry name" value="GH16_2"/>
    <property type="match status" value="1"/>
</dbReference>
<evidence type="ECO:0000313" key="22">
    <source>
        <dbReference type="EMBL" id="KAJ4356111.1"/>
    </source>
</evidence>
<keyword evidence="9 22" id="KW-0378">Hydrolase</keyword>
<evidence type="ECO:0000256" key="1">
    <source>
        <dbReference type="ARBA" id="ARBA00000822"/>
    </source>
</evidence>
<evidence type="ECO:0000256" key="11">
    <source>
        <dbReference type="ARBA" id="ARBA00023157"/>
    </source>
</evidence>
<dbReference type="GO" id="GO:0008843">
    <property type="term" value="F:endochitinase activity"/>
    <property type="evidence" value="ECO:0007669"/>
    <property type="project" value="UniProtKB-EC"/>
</dbReference>
<dbReference type="GO" id="GO:0031505">
    <property type="term" value="P:fungal-type cell wall organization"/>
    <property type="evidence" value="ECO:0007669"/>
    <property type="project" value="TreeGrafter"/>
</dbReference>
<keyword evidence="23" id="KW-1185">Reference proteome</keyword>
<evidence type="ECO:0000313" key="23">
    <source>
        <dbReference type="Proteomes" id="UP001140513"/>
    </source>
</evidence>
<comment type="catalytic activity">
    <reaction evidence="1">
        <text>Random endo-hydrolysis of N-acetyl-beta-D-glucosaminide (1-&gt;4)-beta-linkages in chitin and chitodextrins.</text>
        <dbReference type="EC" id="3.2.1.14"/>
    </reaction>
</comment>
<feature type="disulfide bond" evidence="18">
    <location>
        <begin position="25"/>
        <end position="32"/>
    </location>
</feature>
<evidence type="ECO:0000256" key="3">
    <source>
        <dbReference type="ARBA" id="ARBA00004589"/>
    </source>
</evidence>
<dbReference type="InterPro" id="IPR017168">
    <property type="entry name" value="CHR-like"/>
</dbReference>
<dbReference type="EMBL" id="JAPEUX010000003">
    <property type="protein sequence ID" value="KAJ4356111.1"/>
    <property type="molecule type" value="Genomic_DNA"/>
</dbReference>